<gene>
    <name evidence="3" type="ORF">BDV40DRAFT_260447</name>
</gene>
<keyword evidence="2" id="KW-0812">Transmembrane</keyword>
<feature type="transmembrane region" description="Helical" evidence="2">
    <location>
        <begin position="306"/>
        <end position="327"/>
    </location>
</feature>
<feature type="region of interest" description="Disordered" evidence="1">
    <location>
        <begin position="420"/>
        <end position="458"/>
    </location>
</feature>
<evidence type="ECO:0000313" key="3">
    <source>
        <dbReference type="EMBL" id="KAE8164599.1"/>
    </source>
</evidence>
<evidence type="ECO:0000313" key="4">
    <source>
        <dbReference type="Proteomes" id="UP000326950"/>
    </source>
</evidence>
<dbReference type="OrthoDB" id="4495044at2759"/>
<keyword evidence="2" id="KW-1133">Transmembrane helix</keyword>
<evidence type="ECO:0000256" key="2">
    <source>
        <dbReference type="SAM" id="Phobius"/>
    </source>
</evidence>
<feature type="transmembrane region" description="Helical" evidence="2">
    <location>
        <begin position="390"/>
        <end position="410"/>
    </location>
</feature>
<feature type="compositionally biased region" description="Basic and acidic residues" evidence="1">
    <location>
        <begin position="168"/>
        <end position="184"/>
    </location>
</feature>
<dbReference type="AlphaFoldDB" id="A0A5N6V0Y0"/>
<accession>A0A5N6V0Y0</accession>
<name>A0A5N6V0Y0_ASPTM</name>
<keyword evidence="2" id="KW-0472">Membrane</keyword>
<feature type="transmembrane region" description="Helical" evidence="2">
    <location>
        <begin position="36"/>
        <end position="53"/>
    </location>
</feature>
<sequence length="486" mass="55358">MEPWGLTTFSLVAATISVLIKPTGHPTFLENVKRNVLLFSPCQSALLVALMLLDFIGWRLLNLVDIYAGLMISSHYYFTSDSSGLERKRWWRLMRRAFLIGGTVPLYVTVLRSSNSPWIKILATPFVTDSVWIELLSMFKETSEADLRFHRDWPHRTLVVKPANPPTRNRDKEQEEADQIKETEEDRDTQSSSVAADSLCDRVYELWSPTAKTDDNDDSQSLPPNHSNLKHIFSPMRRAPQGKCGHWRCLVYLVIYITTRVIRWPLMFGDLALITWLLHRGLQPVTLLVADILLDIRLLKDLLTISYMASIILLGSICISVALRLIFLRLCQYISFVRRITQWFQDLGSVTPITNKVMHFIHQIITPAIVTYCSFKFLITGVPQLSRNMLSILIELIVIPIFYLLTYLLICGKQKAEDAPADPEFRPKAGPTSESSPSPNSRNQDNRKDADNDASGSRQSVDGVRLHILRLGLLISTSAIWLFSCR</sequence>
<feature type="region of interest" description="Disordered" evidence="1">
    <location>
        <begin position="160"/>
        <end position="194"/>
    </location>
</feature>
<organism evidence="3 4">
    <name type="scientific">Aspergillus tamarii</name>
    <dbReference type="NCBI Taxonomy" id="41984"/>
    <lineage>
        <taxon>Eukaryota</taxon>
        <taxon>Fungi</taxon>
        <taxon>Dikarya</taxon>
        <taxon>Ascomycota</taxon>
        <taxon>Pezizomycotina</taxon>
        <taxon>Eurotiomycetes</taxon>
        <taxon>Eurotiomycetidae</taxon>
        <taxon>Eurotiales</taxon>
        <taxon>Aspergillaceae</taxon>
        <taxon>Aspergillus</taxon>
        <taxon>Aspergillus subgen. Circumdati</taxon>
    </lineage>
</organism>
<evidence type="ECO:0000256" key="1">
    <source>
        <dbReference type="SAM" id="MobiDB-lite"/>
    </source>
</evidence>
<reference evidence="3 4" key="1">
    <citation type="submission" date="2019-04" db="EMBL/GenBank/DDBJ databases">
        <title>Friends and foes A comparative genomics study of 23 Aspergillus species from section Flavi.</title>
        <authorList>
            <consortium name="DOE Joint Genome Institute"/>
            <person name="Kjaerbolling I."/>
            <person name="Vesth T."/>
            <person name="Frisvad J.C."/>
            <person name="Nybo J.L."/>
            <person name="Theobald S."/>
            <person name="Kildgaard S."/>
            <person name="Isbrandt T."/>
            <person name="Kuo A."/>
            <person name="Sato A."/>
            <person name="Lyhne E.K."/>
            <person name="Kogle M.E."/>
            <person name="Wiebenga A."/>
            <person name="Kun R.S."/>
            <person name="Lubbers R.J."/>
            <person name="Makela M.R."/>
            <person name="Barry K."/>
            <person name="Chovatia M."/>
            <person name="Clum A."/>
            <person name="Daum C."/>
            <person name="Haridas S."/>
            <person name="He G."/>
            <person name="LaButti K."/>
            <person name="Lipzen A."/>
            <person name="Mondo S."/>
            <person name="Riley R."/>
            <person name="Salamov A."/>
            <person name="Simmons B.A."/>
            <person name="Magnuson J.K."/>
            <person name="Henrissat B."/>
            <person name="Mortensen U.H."/>
            <person name="Larsen T.O."/>
            <person name="Devries R.P."/>
            <person name="Grigoriev I.V."/>
            <person name="Machida M."/>
            <person name="Baker S.E."/>
            <person name="Andersen M.R."/>
        </authorList>
    </citation>
    <scope>NUCLEOTIDE SEQUENCE [LARGE SCALE GENOMIC DNA]</scope>
    <source>
        <strain evidence="3 4">CBS 117626</strain>
    </source>
</reference>
<feature type="transmembrane region" description="Helical" evidence="2">
    <location>
        <begin position="360"/>
        <end position="378"/>
    </location>
</feature>
<protein>
    <submittedName>
        <fullName evidence="3">Uncharacterized protein</fullName>
    </submittedName>
</protein>
<dbReference type="Proteomes" id="UP000326950">
    <property type="component" value="Unassembled WGS sequence"/>
</dbReference>
<feature type="compositionally biased region" description="Polar residues" evidence="1">
    <location>
        <begin position="432"/>
        <end position="443"/>
    </location>
</feature>
<dbReference type="EMBL" id="ML738607">
    <property type="protein sequence ID" value="KAE8164599.1"/>
    <property type="molecule type" value="Genomic_DNA"/>
</dbReference>
<proteinExistence type="predicted"/>
<keyword evidence="4" id="KW-1185">Reference proteome</keyword>